<dbReference type="InterPro" id="IPR002156">
    <property type="entry name" value="RNaseH_domain"/>
</dbReference>
<dbReference type="InterPro" id="IPR053151">
    <property type="entry name" value="RNase_H-like"/>
</dbReference>
<dbReference type="EMBL" id="JABTTQ020000008">
    <property type="protein sequence ID" value="KAK6150485.1"/>
    <property type="molecule type" value="Genomic_DNA"/>
</dbReference>
<dbReference type="PANTHER" id="PTHR47723">
    <property type="entry name" value="OS05G0353850 PROTEIN"/>
    <property type="match status" value="1"/>
</dbReference>
<dbReference type="CDD" id="cd06222">
    <property type="entry name" value="RNase_H_like"/>
    <property type="match status" value="1"/>
</dbReference>
<dbReference type="Proteomes" id="UP001318860">
    <property type="component" value="Unassembled WGS sequence"/>
</dbReference>
<gene>
    <name evidence="2" type="ORF">DH2020_015417</name>
</gene>
<evidence type="ECO:0000313" key="2">
    <source>
        <dbReference type="EMBL" id="KAK6150485.1"/>
    </source>
</evidence>
<dbReference type="Gene3D" id="3.30.420.10">
    <property type="entry name" value="Ribonuclease H-like superfamily/Ribonuclease H"/>
    <property type="match status" value="1"/>
</dbReference>
<dbReference type="InterPro" id="IPR036397">
    <property type="entry name" value="RNaseH_sf"/>
</dbReference>
<dbReference type="InterPro" id="IPR044730">
    <property type="entry name" value="RNase_H-like_dom_plant"/>
</dbReference>
<evidence type="ECO:0000313" key="3">
    <source>
        <dbReference type="Proteomes" id="UP001318860"/>
    </source>
</evidence>
<dbReference type="Pfam" id="PF13456">
    <property type="entry name" value="RVT_3"/>
    <property type="match status" value="1"/>
</dbReference>
<keyword evidence="3" id="KW-1185">Reference proteome</keyword>
<comment type="caution">
    <text evidence="2">The sequence shown here is derived from an EMBL/GenBank/DDBJ whole genome shotgun (WGS) entry which is preliminary data.</text>
</comment>
<sequence>MTCGFLDIAQTAGYHYRISSHLHHLPVLWKKPEHPQLKLNIDGAFYQQNNAAGRGGVLRTSQGDVIWAYAGPLHNCNSPLKAECLALETTLKFLINWQIPHLIIETDSSTLCNVISKKSKGHWTVKDSLVSISNSLSSVSYSIQHVYREGNCAADRLAQKDCIFLMWLAVDL</sequence>
<dbReference type="SUPFAM" id="SSF53098">
    <property type="entry name" value="Ribonuclease H-like"/>
    <property type="match status" value="1"/>
</dbReference>
<evidence type="ECO:0000259" key="1">
    <source>
        <dbReference type="Pfam" id="PF13456"/>
    </source>
</evidence>
<dbReference type="InterPro" id="IPR012337">
    <property type="entry name" value="RNaseH-like_sf"/>
</dbReference>
<protein>
    <recommendedName>
        <fullName evidence="1">RNase H type-1 domain-containing protein</fullName>
    </recommendedName>
</protein>
<reference evidence="2 3" key="1">
    <citation type="journal article" date="2021" name="Comput. Struct. Biotechnol. J.">
        <title>De novo genome assembly of the potent medicinal plant Rehmannia glutinosa using nanopore technology.</title>
        <authorList>
            <person name="Ma L."/>
            <person name="Dong C."/>
            <person name="Song C."/>
            <person name="Wang X."/>
            <person name="Zheng X."/>
            <person name="Niu Y."/>
            <person name="Chen S."/>
            <person name="Feng W."/>
        </authorList>
    </citation>
    <scope>NUCLEOTIDE SEQUENCE [LARGE SCALE GENOMIC DNA]</scope>
    <source>
        <strain evidence="2">DH-2019</strain>
    </source>
</reference>
<dbReference type="PANTHER" id="PTHR47723:SF23">
    <property type="entry name" value="REVERSE TRANSCRIPTASE-LIKE PROTEIN"/>
    <property type="match status" value="1"/>
</dbReference>
<proteinExistence type="predicted"/>
<organism evidence="2 3">
    <name type="scientific">Rehmannia glutinosa</name>
    <name type="common">Chinese foxglove</name>
    <dbReference type="NCBI Taxonomy" id="99300"/>
    <lineage>
        <taxon>Eukaryota</taxon>
        <taxon>Viridiplantae</taxon>
        <taxon>Streptophyta</taxon>
        <taxon>Embryophyta</taxon>
        <taxon>Tracheophyta</taxon>
        <taxon>Spermatophyta</taxon>
        <taxon>Magnoliopsida</taxon>
        <taxon>eudicotyledons</taxon>
        <taxon>Gunneridae</taxon>
        <taxon>Pentapetalae</taxon>
        <taxon>asterids</taxon>
        <taxon>lamiids</taxon>
        <taxon>Lamiales</taxon>
        <taxon>Orobanchaceae</taxon>
        <taxon>Rehmannieae</taxon>
        <taxon>Rehmannia</taxon>
    </lineage>
</organism>
<feature type="domain" description="RNase H type-1" evidence="1">
    <location>
        <begin position="40"/>
        <end position="160"/>
    </location>
</feature>
<name>A0ABR0WTE9_REHGL</name>
<accession>A0ABR0WTE9</accession>